<accession>A0A2T0WV87</accession>
<reference evidence="2 3" key="1">
    <citation type="submission" date="2018-03" db="EMBL/GenBank/DDBJ databases">
        <title>Genomic Encyclopedia of Archaeal and Bacterial Type Strains, Phase II (KMG-II): from individual species to whole genera.</title>
        <authorList>
            <person name="Goeker M."/>
        </authorList>
    </citation>
    <scope>NUCLEOTIDE SEQUENCE [LARGE SCALE GENOMIC DNA]</scope>
    <source>
        <strain evidence="2 3">DSM 27929</strain>
    </source>
</reference>
<dbReference type="PANTHER" id="PTHR30469:SF15">
    <property type="entry name" value="HLYD FAMILY OF SECRETION PROTEINS"/>
    <property type="match status" value="1"/>
</dbReference>
<dbReference type="OrthoDB" id="1957187at2"/>
<protein>
    <submittedName>
        <fullName evidence="2">HlyD family secretion protein</fullName>
    </submittedName>
</protein>
<dbReference type="SUPFAM" id="SSF111369">
    <property type="entry name" value="HlyD-like secretion proteins"/>
    <property type="match status" value="1"/>
</dbReference>
<dbReference type="Gene3D" id="2.40.420.20">
    <property type="match status" value="1"/>
</dbReference>
<dbReference type="Gene3D" id="2.40.30.170">
    <property type="match status" value="1"/>
</dbReference>
<evidence type="ECO:0000259" key="1">
    <source>
        <dbReference type="Pfam" id="PF25967"/>
    </source>
</evidence>
<dbReference type="GO" id="GO:1990281">
    <property type="term" value="C:efflux pump complex"/>
    <property type="evidence" value="ECO:0007669"/>
    <property type="project" value="TreeGrafter"/>
</dbReference>
<dbReference type="GO" id="GO:0015562">
    <property type="term" value="F:efflux transmembrane transporter activity"/>
    <property type="evidence" value="ECO:0007669"/>
    <property type="project" value="TreeGrafter"/>
</dbReference>
<gene>
    <name evidence="2" type="ORF">CLW00_101155</name>
</gene>
<feature type="domain" description="Multidrug resistance protein MdtA-like C-terminal permuted SH3" evidence="1">
    <location>
        <begin position="344"/>
        <end position="404"/>
    </location>
</feature>
<evidence type="ECO:0000313" key="3">
    <source>
        <dbReference type="Proteomes" id="UP000238157"/>
    </source>
</evidence>
<dbReference type="Pfam" id="PF25967">
    <property type="entry name" value="RND-MFP_C"/>
    <property type="match status" value="1"/>
</dbReference>
<dbReference type="AlphaFoldDB" id="A0A2T0WV87"/>
<organism evidence="2 3">
    <name type="scientific">Mongoliibacter ruber</name>
    <dbReference type="NCBI Taxonomy" id="1750599"/>
    <lineage>
        <taxon>Bacteria</taxon>
        <taxon>Pseudomonadati</taxon>
        <taxon>Bacteroidota</taxon>
        <taxon>Cytophagia</taxon>
        <taxon>Cytophagales</taxon>
        <taxon>Cyclobacteriaceae</taxon>
        <taxon>Mongoliibacter</taxon>
    </lineage>
</organism>
<dbReference type="EMBL" id="PVTR01000001">
    <property type="protein sequence ID" value="PRY90494.1"/>
    <property type="molecule type" value="Genomic_DNA"/>
</dbReference>
<dbReference type="Gene3D" id="1.10.287.470">
    <property type="entry name" value="Helix hairpin bin"/>
    <property type="match status" value="1"/>
</dbReference>
<dbReference type="Gene3D" id="2.40.50.100">
    <property type="match status" value="1"/>
</dbReference>
<dbReference type="InterPro" id="IPR058627">
    <property type="entry name" value="MdtA-like_C"/>
</dbReference>
<proteinExistence type="predicted"/>
<keyword evidence="3" id="KW-1185">Reference proteome</keyword>
<evidence type="ECO:0000313" key="2">
    <source>
        <dbReference type="EMBL" id="PRY90494.1"/>
    </source>
</evidence>
<name>A0A2T0WV87_9BACT</name>
<dbReference type="Proteomes" id="UP000238157">
    <property type="component" value="Unassembled WGS sequence"/>
</dbReference>
<dbReference type="PANTHER" id="PTHR30469">
    <property type="entry name" value="MULTIDRUG RESISTANCE PROTEIN MDTA"/>
    <property type="match status" value="1"/>
</dbReference>
<sequence length="416" mass="47304">MDRKIKKKTWTPKLIALVTAGVLLVGFIVYQLGFADARSTMNVNMERITISTVKEGEFTDYIPVSGNIEPGETFYLDALEGGNIQKIVRESGAFVEAGDTILLLANSKLQLEVMERESGLYFQINNLRQVRLQLDQNDLNQQAQLAEIDYQISLLKPQYERFKELFEKKLVSEREFEEVKEQYEYNVKRRKLTYEAYRNDSMSRGIQKKQLSDSERRMNQSLDGVGHILDNLAVKAPITGQLATEQIEVGQSIIPGQRYGQIDILDKFKVRVQIDELYLPRVGTGLKGTFNFSGSSYELEIGKIYPNVTSGRFEVDMFFTDEVPTGIRRGQTVRIRLELGESEQAVLLPTGGFYKDTGGNWVFVVNQSTAKAERRNIRLGRKNPEFYEVIEGLGVGEKVIVSGYENFGKNEVLNLK</sequence>
<comment type="caution">
    <text evidence="2">The sequence shown here is derived from an EMBL/GenBank/DDBJ whole genome shotgun (WGS) entry which is preliminary data.</text>
</comment>
<dbReference type="RefSeq" id="WP_106131741.1">
    <property type="nucleotide sequence ID" value="NZ_PVTR01000001.1"/>
</dbReference>